<feature type="compositionally biased region" description="Acidic residues" evidence="1">
    <location>
        <begin position="65"/>
        <end position="81"/>
    </location>
</feature>
<organism evidence="2 3">
    <name type="scientific">SAR324 cluster bacterium</name>
    <dbReference type="NCBI Taxonomy" id="2024889"/>
    <lineage>
        <taxon>Bacteria</taxon>
        <taxon>Deltaproteobacteria</taxon>
        <taxon>SAR324 cluster</taxon>
    </lineage>
</organism>
<accession>A0A7X9FP66</accession>
<evidence type="ECO:0000256" key="1">
    <source>
        <dbReference type="SAM" id="MobiDB-lite"/>
    </source>
</evidence>
<name>A0A7X9FP66_9DELT</name>
<feature type="region of interest" description="Disordered" evidence="1">
    <location>
        <begin position="56"/>
        <end position="81"/>
    </location>
</feature>
<evidence type="ECO:0000313" key="2">
    <source>
        <dbReference type="EMBL" id="NMC61745.1"/>
    </source>
</evidence>
<proteinExistence type="predicted"/>
<feature type="non-terminal residue" evidence="2">
    <location>
        <position position="1"/>
    </location>
</feature>
<protein>
    <submittedName>
        <fullName evidence="2">Uncharacterized protein</fullName>
    </submittedName>
</protein>
<dbReference type="EMBL" id="JAAZON010000040">
    <property type="protein sequence ID" value="NMC61745.1"/>
    <property type="molecule type" value="Genomic_DNA"/>
</dbReference>
<reference evidence="2 3" key="1">
    <citation type="journal article" date="2020" name="Biotechnol. Biofuels">
        <title>New insights from the biogas microbiome by comprehensive genome-resolved metagenomics of nearly 1600 species originating from multiple anaerobic digesters.</title>
        <authorList>
            <person name="Campanaro S."/>
            <person name="Treu L."/>
            <person name="Rodriguez-R L.M."/>
            <person name="Kovalovszki A."/>
            <person name="Ziels R.M."/>
            <person name="Maus I."/>
            <person name="Zhu X."/>
            <person name="Kougias P.G."/>
            <person name="Basile A."/>
            <person name="Luo G."/>
            <person name="Schluter A."/>
            <person name="Konstantinidis K.T."/>
            <person name="Angelidaki I."/>
        </authorList>
    </citation>
    <scope>NUCLEOTIDE SEQUENCE [LARGE SCALE GENOMIC DNA]</scope>
    <source>
        <strain evidence="2">AS27yjCOA_65</strain>
    </source>
</reference>
<dbReference type="AlphaFoldDB" id="A0A7X9FP66"/>
<evidence type="ECO:0000313" key="3">
    <source>
        <dbReference type="Proteomes" id="UP000524246"/>
    </source>
</evidence>
<dbReference type="Proteomes" id="UP000524246">
    <property type="component" value="Unassembled WGS sequence"/>
</dbReference>
<comment type="caution">
    <text evidence="2">The sequence shown here is derived from an EMBL/GenBank/DDBJ whole genome shotgun (WGS) entry which is preliminary data.</text>
</comment>
<gene>
    <name evidence="2" type="ORF">GYA55_01110</name>
</gene>
<sequence length="81" mass="9353">KNLSIAYRYLQAPLRIREGILEKDPKNKLIPLAEIRSAADKCINNIAAILKELEEGKQSSYESDLPYEDYEEDENPEKDNE</sequence>